<dbReference type="Proteomes" id="UP000324832">
    <property type="component" value="Unassembled WGS sequence"/>
</dbReference>
<gene>
    <name evidence="7" type="ORF">LSINAPIS_LOCUS4073</name>
</gene>
<dbReference type="EMBL" id="FZQP02001037">
    <property type="protein sequence ID" value="VVC91392.1"/>
    <property type="molecule type" value="Genomic_DNA"/>
</dbReference>
<evidence type="ECO:0000256" key="5">
    <source>
        <dbReference type="SAM" id="MobiDB-lite"/>
    </source>
</evidence>
<dbReference type="PROSITE" id="PS51265">
    <property type="entry name" value="ZF_DBF4"/>
    <property type="match status" value="1"/>
</dbReference>
<evidence type="ECO:0000256" key="4">
    <source>
        <dbReference type="PROSITE-ProRule" id="PRU00600"/>
    </source>
</evidence>
<evidence type="ECO:0000313" key="7">
    <source>
        <dbReference type="EMBL" id="VVC91392.1"/>
    </source>
</evidence>
<evidence type="ECO:0000256" key="2">
    <source>
        <dbReference type="ARBA" id="ARBA00022771"/>
    </source>
</evidence>
<evidence type="ECO:0000256" key="3">
    <source>
        <dbReference type="ARBA" id="ARBA00022833"/>
    </source>
</evidence>
<dbReference type="GO" id="GO:0008270">
    <property type="term" value="F:zinc ion binding"/>
    <property type="evidence" value="ECO:0007669"/>
    <property type="project" value="UniProtKB-KW"/>
</dbReference>
<accession>A0A5E4Q1L8</accession>
<evidence type="ECO:0000259" key="6">
    <source>
        <dbReference type="PROSITE" id="PS51265"/>
    </source>
</evidence>
<dbReference type="AlphaFoldDB" id="A0A5E4Q1L8"/>
<feature type="region of interest" description="Disordered" evidence="5">
    <location>
        <begin position="361"/>
        <end position="455"/>
    </location>
</feature>
<keyword evidence="3" id="KW-0862">Zinc</keyword>
<feature type="compositionally biased region" description="Low complexity" evidence="5">
    <location>
        <begin position="262"/>
        <end position="272"/>
    </location>
</feature>
<dbReference type="SMART" id="SM00586">
    <property type="entry name" value="ZnF_DBF"/>
    <property type="match status" value="1"/>
</dbReference>
<dbReference type="GO" id="GO:0003676">
    <property type="term" value="F:nucleic acid binding"/>
    <property type="evidence" value="ECO:0007669"/>
    <property type="project" value="InterPro"/>
</dbReference>
<dbReference type="InterPro" id="IPR038545">
    <property type="entry name" value="Znf_DBF_sf"/>
</dbReference>
<feature type="compositionally biased region" description="Basic and acidic residues" evidence="5">
    <location>
        <begin position="834"/>
        <end position="873"/>
    </location>
</feature>
<name>A0A5E4Q1L8_9NEOP</name>
<dbReference type="Pfam" id="PF07535">
    <property type="entry name" value="zf-DBF"/>
    <property type="match status" value="1"/>
</dbReference>
<feature type="compositionally biased region" description="Basic residues" evidence="5">
    <location>
        <begin position="735"/>
        <end position="759"/>
    </location>
</feature>
<feature type="region of interest" description="Disordered" evidence="5">
    <location>
        <begin position="732"/>
        <end position="873"/>
    </location>
</feature>
<keyword evidence="1" id="KW-0479">Metal-binding</keyword>
<evidence type="ECO:0000256" key="1">
    <source>
        <dbReference type="ARBA" id="ARBA00022723"/>
    </source>
</evidence>
<proteinExistence type="predicted"/>
<feature type="region of interest" description="Disordered" evidence="5">
    <location>
        <begin position="255"/>
        <end position="303"/>
    </location>
</feature>
<reference evidence="7 8" key="1">
    <citation type="submission" date="2017-07" db="EMBL/GenBank/DDBJ databases">
        <authorList>
            <person name="Talla V."/>
            <person name="Backstrom N."/>
        </authorList>
    </citation>
    <scope>NUCLEOTIDE SEQUENCE [LARGE SCALE GENOMIC DNA]</scope>
</reference>
<dbReference type="InterPro" id="IPR006572">
    <property type="entry name" value="Znf_DBF"/>
</dbReference>
<evidence type="ECO:0000313" key="8">
    <source>
        <dbReference type="Proteomes" id="UP000324832"/>
    </source>
</evidence>
<keyword evidence="2 4" id="KW-0863">Zinc-finger</keyword>
<feature type="domain" description="DBF4-type" evidence="6">
    <location>
        <begin position="181"/>
        <end position="230"/>
    </location>
</feature>
<feature type="compositionally biased region" description="Polar residues" evidence="5">
    <location>
        <begin position="760"/>
        <end position="776"/>
    </location>
</feature>
<feature type="compositionally biased region" description="Polar residues" evidence="5">
    <location>
        <begin position="153"/>
        <end position="166"/>
    </location>
</feature>
<feature type="region of interest" description="Disordered" evidence="5">
    <location>
        <begin position="578"/>
        <end position="597"/>
    </location>
</feature>
<dbReference type="Gene3D" id="6.10.250.3410">
    <property type="entry name" value="DBF zinc finger"/>
    <property type="match status" value="1"/>
</dbReference>
<feature type="region of interest" description="Disordered" evidence="5">
    <location>
        <begin position="148"/>
        <end position="174"/>
    </location>
</feature>
<feature type="compositionally biased region" description="Basic residues" evidence="5">
    <location>
        <begin position="422"/>
        <end position="436"/>
    </location>
</feature>
<keyword evidence="8" id="KW-1185">Reference proteome</keyword>
<organism evidence="7 8">
    <name type="scientific">Leptidea sinapis</name>
    <dbReference type="NCBI Taxonomy" id="189913"/>
    <lineage>
        <taxon>Eukaryota</taxon>
        <taxon>Metazoa</taxon>
        <taxon>Ecdysozoa</taxon>
        <taxon>Arthropoda</taxon>
        <taxon>Hexapoda</taxon>
        <taxon>Insecta</taxon>
        <taxon>Pterygota</taxon>
        <taxon>Neoptera</taxon>
        <taxon>Endopterygota</taxon>
        <taxon>Lepidoptera</taxon>
        <taxon>Glossata</taxon>
        <taxon>Ditrysia</taxon>
        <taxon>Papilionoidea</taxon>
        <taxon>Pieridae</taxon>
        <taxon>Dismorphiinae</taxon>
        <taxon>Leptidea</taxon>
    </lineage>
</organism>
<protein>
    <recommendedName>
        <fullName evidence="6">DBF4-type domain-containing protein</fullName>
    </recommendedName>
</protein>
<sequence length="914" mass="104328">MECDTKNIVRKNFCFYLDIQESAMSRCISQRLLDMGLREEVFLTSRVTHIVADRFRTEGPQWPRREGRARADAMLQRLYEHSPPKPAISLLDKLYDTFFVAPRKAHVNYFNKHFIKIEFLDKPCKPVFKEFDEWPRISLETYSVKENKEKNNSQETNAIPSNNNQKMTRKSRPRIKEKELKEEKGGYCEMCNIDYTDASLHRRSPHHLAFVRDHTNFLSLDSLINSGADVNTFLDKATPLNGERRSMRKLCNGEFEIKSRSSKQSQSPDTSSGNISPKRNGHDEEKKHNTRCSKKSSDSIPSEDRQYYKVVGVSTKLRSSGGFTKKKESVCNGTKPLVVKFRKVRRSELSVLSDEAEQFMFPKRASSSSSTSSDDEKLIVNKRKTDKPSQPPPTNERKRLARPLALKEESSEEDCWVEDKRKYRKRRAPPVVKRARPGPPSKIENLEPPTHSVEPKLQQLSLPNQDTEQLPNELQNIKKPQNEVSPTLEEPKEKCLKWEDGKLKYTPAVEQLEFAFESVPQSEPWFESFKRQDEDKIVARNVSNYFAIYTKSPKLPYEMGQLPSLKPNCCPLSDLVKQREEKPGPSRSYGTRGMKKRRMKKRTEAVIALESHPRKSPREHASTLAILGSAGLLHRHKHIIDDTKSTASEDTVVDTNVTSKTELVLSEAQEASERLQQFLSEVFDDASDYDVSDELIDSDSAVIPSKTILDVSSLVSECENCDLISNEIKQGTATRGRRGRFKKKNKTGWPSKKNKKKGSRTSSFECQSKTEGSVGQSSIDTDDDTISEVDQGLSETEITLTEDKDSKIDANTYTLKSDSQESRFPDPIIPMDVCEDKNNSEIVEEKCSEHNSKESDSDKRTTSESDDKEEKISKNKRALQGLCDWLPVIKVARVDSIAGRRLRSAGRSRSNRFR</sequence>